<name>A0A2P6PTW6_ROSCH</name>
<keyword evidence="2" id="KW-1185">Reference proteome</keyword>
<evidence type="ECO:0000313" key="1">
    <source>
        <dbReference type="EMBL" id="PRQ25378.1"/>
    </source>
</evidence>
<accession>A0A2P6PTW6</accession>
<dbReference type="Gramene" id="PRQ25378">
    <property type="protein sequence ID" value="PRQ25378"/>
    <property type="gene ID" value="RchiOBHm_Chr6g0283061"/>
</dbReference>
<organism evidence="1 2">
    <name type="scientific">Rosa chinensis</name>
    <name type="common">China rose</name>
    <dbReference type="NCBI Taxonomy" id="74649"/>
    <lineage>
        <taxon>Eukaryota</taxon>
        <taxon>Viridiplantae</taxon>
        <taxon>Streptophyta</taxon>
        <taxon>Embryophyta</taxon>
        <taxon>Tracheophyta</taxon>
        <taxon>Spermatophyta</taxon>
        <taxon>Magnoliopsida</taxon>
        <taxon>eudicotyledons</taxon>
        <taxon>Gunneridae</taxon>
        <taxon>Pentapetalae</taxon>
        <taxon>rosids</taxon>
        <taxon>fabids</taxon>
        <taxon>Rosales</taxon>
        <taxon>Rosaceae</taxon>
        <taxon>Rosoideae</taxon>
        <taxon>Rosoideae incertae sedis</taxon>
        <taxon>Rosa</taxon>
    </lineage>
</organism>
<proteinExistence type="predicted"/>
<dbReference type="EMBL" id="PDCK01000044">
    <property type="protein sequence ID" value="PRQ25378.1"/>
    <property type="molecule type" value="Genomic_DNA"/>
</dbReference>
<dbReference type="Proteomes" id="UP000238479">
    <property type="component" value="Chromosome 6"/>
</dbReference>
<evidence type="ECO:0000313" key="2">
    <source>
        <dbReference type="Proteomes" id="UP000238479"/>
    </source>
</evidence>
<reference evidence="1 2" key="1">
    <citation type="journal article" date="2018" name="Nat. Genet.">
        <title>The Rosa genome provides new insights in the design of modern roses.</title>
        <authorList>
            <person name="Bendahmane M."/>
        </authorList>
    </citation>
    <scope>NUCLEOTIDE SEQUENCE [LARGE SCALE GENOMIC DNA]</scope>
    <source>
        <strain evidence="2">cv. Old Blush</strain>
    </source>
</reference>
<sequence length="109" mass="12422">MCCRVGLYQLRKNNIIFSERESERAIMRLGQLRSVKERQCTAYHVQGEQIFSILRETGGSDPGYNSDDSVKDPSYSTLEEIHAQFSKLSINSTSKAQFLILKKTLMGSR</sequence>
<gene>
    <name evidence="1" type="ORF">RchiOBHm_Chr6g0283061</name>
</gene>
<comment type="caution">
    <text evidence="1">The sequence shown here is derived from an EMBL/GenBank/DDBJ whole genome shotgun (WGS) entry which is preliminary data.</text>
</comment>
<protein>
    <submittedName>
        <fullName evidence="1">Uncharacterized protein</fullName>
    </submittedName>
</protein>
<dbReference type="AlphaFoldDB" id="A0A2P6PTW6"/>